<dbReference type="PROSITE" id="PS50222">
    <property type="entry name" value="EF_HAND_2"/>
    <property type="match status" value="1"/>
</dbReference>
<dbReference type="InterPro" id="IPR018247">
    <property type="entry name" value="EF_Hand_1_Ca_BS"/>
</dbReference>
<feature type="signal peptide" evidence="5">
    <location>
        <begin position="1"/>
        <end position="17"/>
    </location>
</feature>
<dbReference type="Pfam" id="PF13499">
    <property type="entry name" value="EF-hand_7"/>
    <property type="match status" value="1"/>
</dbReference>
<evidence type="ECO:0000313" key="7">
    <source>
        <dbReference type="EMBL" id="KAL0878596.1"/>
    </source>
</evidence>
<keyword evidence="1 5" id="KW-0732">Signal</keyword>
<accession>A0ABR3HPW9</accession>
<organism evidence="7 8">
    <name type="scientific">Loxostege sticticalis</name>
    <name type="common">Beet webworm moth</name>
    <dbReference type="NCBI Taxonomy" id="481309"/>
    <lineage>
        <taxon>Eukaryota</taxon>
        <taxon>Metazoa</taxon>
        <taxon>Ecdysozoa</taxon>
        <taxon>Arthropoda</taxon>
        <taxon>Hexapoda</taxon>
        <taxon>Insecta</taxon>
        <taxon>Pterygota</taxon>
        <taxon>Neoptera</taxon>
        <taxon>Endopterygota</taxon>
        <taxon>Lepidoptera</taxon>
        <taxon>Glossata</taxon>
        <taxon>Ditrysia</taxon>
        <taxon>Pyraloidea</taxon>
        <taxon>Crambidae</taxon>
        <taxon>Pyraustinae</taxon>
        <taxon>Loxostege</taxon>
    </lineage>
</organism>
<keyword evidence="2" id="KW-0677">Repeat</keyword>
<dbReference type="InterPro" id="IPR002048">
    <property type="entry name" value="EF_hand_dom"/>
</dbReference>
<evidence type="ECO:0000259" key="6">
    <source>
        <dbReference type="PROSITE" id="PS50222"/>
    </source>
</evidence>
<reference evidence="7 8" key="1">
    <citation type="submission" date="2024-06" db="EMBL/GenBank/DDBJ databases">
        <title>A chromosome-level genome assembly of beet webworm, Loxostege sticticalis.</title>
        <authorList>
            <person name="Zhang Y."/>
        </authorList>
    </citation>
    <scope>NUCLEOTIDE SEQUENCE [LARGE SCALE GENOMIC DNA]</scope>
    <source>
        <strain evidence="7">AQ026</strain>
        <tissue evidence="7">Whole body</tissue>
    </source>
</reference>
<dbReference type="PANTHER" id="PTHR23104:SF1">
    <property type="entry name" value="EF-HAND DOMAIN-CONTAINING PROTEIN"/>
    <property type="match status" value="1"/>
</dbReference>
<proteinExistence type="predicted"/>
<keyword evidence="8" id="KW-1185">Reference proteome</keyword>
<dbReference type="Gene3D" id="1.10.238.10">
    <property type="entry name" value="EF-hand"/>
    <property type="match status" value="1"/>
</dbReference>
<evidence type="ECO:0000256" key="5">
    <source>
        <dbReference type="SAM" id="SignalP"/>
    </source>
</evidence>
<dbReference type="PROSITE" id="PS00018">
    <property type="entry name" value="EF_HAND_1"/>
    <property type="match status" value="1"/>
</dbReference>
<dbReference type="InterPro" id="IPR011992">
    <property type="entry name" value="EF-hand-dom_pair"/>
</dbReference>
<evidence type="ECO:0000256" key="4">
    <source>
        <dbReference type="SAM" id="MobiDB-lite"/>
    </source>
</evidence>
<dbReference type="InterPro" id="IPR052110">
    <property type="entry name" value="MCFD2-like"/>
</dbReference>
<evidence type="ECO:0000313" key="8">
    <source>
        <dbReference type="Proteomes" id="UP001549920"/>
    </source>
</evidence>
<name>A0ABR3HPW9_LOXSC</name>
<dbReference type="Proteomes" id="UP001549920">
    <property type="component" value="Unassembled WGS sequence"/>
</dbReference>
<dbReference type="SUPFAM" id="SSF47473">
    <property type="entry name" value="EF-hand"/>
    <property type="match status" value="1"/>
</dbReference>
<feature type="region of interest" description="Disordered" evidence="4">
    <location>
        <begin position="21"/>
        <end position="50"/>
    </location>
</feature>
<gene>
    <name evidence="7" type="ORF">ABMA27_003677</name>
</gene>
<keyword evidence="3" id="KW-0106">Calcium</keyword>
<feature type="compositionally biased region" description="Polar residues" evidence="4">
    <location>
        <begin position="40"/>
        <end position="50"/>
    </location>
</feature>
<evidence type="ECO:0000256" key="2">
    <source>
        <dbReference type="ARBA" id="ARBA00022737"/>
    </source>
</evidence>
<sequence>MRLEVCLLMLLNSIALGLRRGPHHPHGQTPVDHSHHHYQPQGTGSMTGDSQLLHDAKHLEEDAVVLTPEMLARMTPEELEFQYFAAHDFDGNSKLDGLELLKAVYHTIEHAPNPDEDNTIEPESKPLDTYIALVDRTLELDDSDGDGYISYPEYRAARGDSPERTLRVLATE</sequence>
<protein>
    <recommendedName>
        <fullName evidence="6">EF-hand domain-containing protein</fullName>
    </recommendedName>
</protein>
<evidence type="ECO:0000256" key="3">
    <source>
        <dbReference type="ARBA" id="ARBA00022837"/>
    </source>
</evidence>
<feature type="domain" description="EF-hand" evidence="6">
    <location>
        <begin position="129"/>
        <end position="164"/>
    </location>
</feature>
<feature type="chain" id="PRO_5046224151" description="EF-hand domain-containing protein" evidence="5">
    <location>
        <begin position="18"/>
        <end position="172"/>
    </location>
</feature>
<dbReference type="EMBL" id="JBEUOH010000015">
    <property type="protein sequence ID" value="KAL0878596.1"/>
    <property type="molecule type" value="Genomic_DNA"/>
</dbReference>
<dbReference type="PANTHER" id="PTHR23104">
    <property type="entry name" value="MULTIPLE COAGULATION FACTOR DEFICIENCY PROTEIN 2 NEURAL STEM CELL DERIVED NEURONAL SURVIVAL PROTEIN"/>
    <property type="match status" value="1"/>
</dbReference>
<evidence type="ECO:0000256" key="1">
    <source>
        <dbReference type="ARBA" id="ARBA00022729"/>
    </source>
</evidence>
<comment type="caution">
    <text evidence="7">The sequence shown here is derived from an EMBL/GenBank/DDBJ whole genome shotgun (WGS) entry which is preliminary data.</text>
</comment>